<sequence>MRADGAWMHVLGFRAFGSWTARFDLPGFRPSRLPGLRLVDGPAPTFRAFGSRLSGSWGSAVPPGPSARALRPGPALTPSGCGLRAPGFRLPAFDPRSAPGFPRRPFAQARLRPSGIGLPARPPAPAVRLRPATRSFGPRPS</sequence>
<comment type="caution">
    <text evidence="2">The sequence shown here is derived from an EMBL/GenBank/DDBJ whole genome shotgun (WGS) entry which is preliminary data.</text>
</comment>
<name>A0A919L5N4_9ACTN</name>
<gene>
    <name evidence="2" type="ORF">GCM10018793_48660</name>
</gene>
<evidence type="ECO:0000313" key="3">
    <source>
        <dbReference type="Proteomes" id="UP000603708"/>
    </source>
</evidence>
<proteinExistence type="predicted"/>
<keyword evidence="3" id="KW-1185">Reference proteome</keyword>
<accession>A0A919L5N4</accession>
<dbReference type="AlphaFoldDB" id="A0A919L5N4"/>
<protein>
    <submittedName>
        <fullName evidence="2">Uncharacterized protein</fullName>
    </submittedName>
</protein>
<reference evidence="2" key="1">
    <citation type="journal article" date="2014" name="Int. J. Syst. Evol. Microbiol.">
        <title>Complete genome sequence of Corynebacterium casei LMG S-19264T (=DSM 44701T), isolated from a smear-ripened cheese.</title>
        <authorList>
            <consortium name="US DOE Joint Genome Institute (JGI-PGF)"/>
            <person name="Walter F."/>
            <person name="Albersmeier A."/>
            <person name="Kalinowski J."/>
            <person name="Ruckert C."/>
        </authorList>
    </citation>
    <scope>NUCLEOTIDE SEQUENCE</scope>
    <source>
        <strain evidence="2">JCM 5069</strain>
    </source>
</reference>
<dbReference type="EMBL" id="BNCD01000015">
    <property type="protein sequence ID" value="GHH84399.1"/>
    <property type="molecule type" value="Genomic_DNA"/>
</dbReference>
<feature type="region of interest" description="Disordered" evidence="1">
    <location>
        <begin position="94"/>
        <end position="141"/>
    </location>
</feature>
<evidence type="ECO:0000313" key="2">
    <source>
        <dbReference type="EMBL" id="GHH84399.1"/>
    </source>
</evidence>
<feature type="region of interest" description="Disordered" evidence="1">
    <location>
        <begin position="56"/>
        <end position="78"/>
    </location>
</feature>
<evidence type="ECO:0000256" key="1">
    <source>
        <dbReference type="SAM" id="MobiDB-lite"/>
    </source>
</evidence>
<organism evidence="2 3">
    <name type="scientific">Streptomyces sulfonofaciens</name>
    <dbReference type="NCBI Taxonomy" id="68272"/>
    <lineage>
        <taxon>Bacteria</taxon>
        <taxon>Bacillati</taxon>
        <taxon>Actinomycetota</taxon>
        <taxon>Actinomycetes</taxon>
        <taxon>Kitasatosporales</taxon>
        <taxon>Streptomycetaceae</taxon>
        <taxon>Streptomyces</taxon>
    </lineage>
</organism>
<dbReference type="Proteomes" id="UP000603708">
    <property type="component" value="Unassembled WGS sequence"/>
</dbReference>
<reference evidence="2" key="2">
    <citation type="submission" date="2020-09" db="EMBL/GenBank/DDBJ databases">
        <authorList>
            <person name="Sun Q."/>
            <person name="Ohkuma M."/>
        </authorList>
    </citation>
    <scope>NUCLEOTIDE SEQUENCE</scope>
    <source>
        <strain evidence="2">JCM 5069</strain>
    </source>
</reference>